<organism evidence="1 2">
    <name type="scientific">Cryptococcus amylolentus CBS 6273</name>
    <dbReference type="NCBI Taxonomy" id="1296118"/>
    <lineage>
        <taxon>Eukaryota</taxon>
        <taxon>Fungi</taxon>
        <taxon>Dikarya</taxon>
        <taxon>Basidiomycota</taxon>
        <taxon>Agaricomycotina</taxon>
        <taxon>Tremellomycetes</taxon>
        <taxon>Tremellales</taxon>
        <taxon>Cryptococcaceae</taxon>
        <taxon>Cryptococcus</taxon>
    </lineage>
</organism>
<evidence type="ECO:0008006" key="3">
    <source>
        <dbReference type="Google" id="ProtNLM"/>
    </source>
</evidence>
<dbReference type="Proteomes" id="UP000095149">
    <property type="component" value="Unassembled WGS sequence"/>
</dbReference>
<dbReference type="AlphaFoldDB" id="A0A1E3JQX8"/>
<name>A0A1E3JQX8_9TREE</name>
<accession>A0A1E3JQX8</accession>
<sequence>MMPARDAFHPSLPPTPPILTLPNELPVVKGSSMPISSTSGVCASFPSLAQHPMGKVSSHPRIPPNIFNLPRDIAAHMASFILPDLKALRILISLSPVFYHEVLPRIYSVSLVRLTPLGIRRDLDGFDTPPKMSPQA</sequence>
<gene>
    <name evidence="1" type="ORF">I350_06103</name>
</gene>
<evidence type="ECO:0000313" key="2">
    <source>
        <dbReference type="Proteomes" id="UP000095149"/>
    </source>
</evidence>
<protein>
    <recommendedName>
        <fullName evidence="3">F-box domain-containing protein</fullName>
    </recommendedName>
</protein>
<dbReference type="EMBL" id="MEKH01000009">
    <property type="protein sequence ID" value="ODO03255.1"/>
    <property type="molecule type" value="Genomic_DNA"/>
</dbReference>
<comment type="caution">
    <text evidence="1">The sequence shown here is derived from an EMBL/GenBank/DDBJ whole genome shotgun (WGS) entry which is preliminary data.</text>
</comment>
<proteinExistence type="predicted"/>
<evidence type="ECO:0000313" key="1">
    <source>
        <dbReference type="EMBL" id="ODO03255.1"/>
    </source>
</evidence>
<reference evidence="1 2" key="1">
    <citation type="submission" date="2016-06" db="EMBL/GenBank/DDBJ databases">
        <title>Evolution of pathogenesis and genome organization in the Tremellales.</title>
        <authorList>
            <person name="Cuomo C."/>
            <person name="Litvintseva A."/>
            <person name="Heitman J."/>
            <person name="Chen Y."/>
            <person name="Sun S."/>
            <person name="Springer D."/>
            <person name="Dromer F."/>
            <person name="Young S."/>
            <person name="Zeng Q."/>
            <person name="Chapman S."/>
            <person name="Gujja S."/>
            <person name="Saif S."/>
            <person name="Birren B."/>
        </authorList>
    </citation>
    <scope>NUCLEOTIDE SEQUENCE [LARGE SCALE GENOMIC DNA]</scope>
    <source>
        <strain evidence="1 2">CBS 6273</strain>
    </source>
</reference>